<evidence type="ECO:0000313" key="3">
    <source>
        <dbReference type="Proteomes" id="UP000076603"/>
    </source>
</evidence>
<proteinExistence type="predicted"/>
<dbReference type="Pfam" id="PF21256">
    <property type="entry name" value="TetR_C_5-like"/>
    <property type="match status" value="1"/>
</dbReference>
<dbReference type="PATRIC" id="fig|1121326.3.peg.4340"/>
<comment type="caution">
    <text evidence="2">The sequence shown here is derived from an EMBL/GenBank/DDBJ whole genome shotgun (WGS) entry which is preliminary data.</text>
</comment>
<dbReference type="Gene3D" id="1.10.357.10">
    <property type="entry name" value="Tetracycline Repressor, domain 2"/>
    <property type="match status" value="1"/>
</dbReference>
<accession>A0A162RXF4</accession>
<dbReference type="EMBL" id="LWAE01000005">
    <property type="protein sequence ID" value="KZL90507.1"/>
    <property type="molecule type" value="Genomic_DNA"/>
</dbReference>
<feature type="domain" description="TetR transcriptional regulator TM-1030-like C-terminal" evidence="1">
    <location>
        <begin position="8"/>
        <end position="117"/>
    </location>
</feature>
<organism evidence="2 3">
    <name type="scientific">Clostridium magnum DSM 2767</name>
    <dbReference type="NCBI Taxonomy" id="1121326"/>
    <lineage>
        <taxon>Bacteria</taxon>
        <taxon>Bacillati</taxon>
        <taxon>Bacillota</taxon>
        <taxon>Clostridia</taxon>
        <taxon>Eubacteriales</taxon>
        <taxon>Clostridiaceae</taxon>
        <taxon>Clostridium</taxon>
    </lineage>
</organism>
<reference evidence="2 3" key="1">
    <citation type="submission" date="2016-04" db="EMBL/GenBank/DDBJ databases">
        <title>Genome sequence of Clostridium magnum DSM 2767.</title>
        <authorList>
            <person name="Poehlein A."/>
            <person name="Uhlig R."/>
            <person name="Fischer R."/>
            <person name="Bahl H."/>
            <person name="Daniel R."/>
        </authorList>
    </citation>
    <scope>NUCLEOTIDE SEQUENCE [LARGE SCALE GENOMIC DNA]</scope>
    <source>
        <strain evidence="2 3">DSM 2767</strain>
    </source>
</reference>
<protein>
    <recommendedName>
        <fullName evidence="1">TetR transcriptional regulator TM-1030-like C-terminal domain-containing protein</fullName>
    </recommendedName>
</protein>
<gene>
    <name evidence="2" type="ORF">CLMAG_42790</name>
</gene>
<keyword evidence="3" id="KW-1185">Reference proteome</keyword>
<name>A0A162RXF4_9CLOT</name>
<dbReference type="InterPro" id="IPR049488">
    <property type="entry name" value="TM_1030-like_C"/>
</dbReference>
<dbReference type="STRING" id="1121326.CLMAG_42790"/>
<evidence type="ECO:0000259" key="1">
    <source>
        <dbReference type="Pfam" id="PF21256"/>
    </source>
</evidence>
<dbReference type="SUPFAM" id="SSF48498">
    <property type="entry name" value="Tetracyclin repressor-like, C-terminal domain"/>
    <property type="match status" value="1"/>
</dbReference>
<dbReference type="AlphaFoldDB" id="A0A162RXF4"/>
<evidence type="ECO:0000313" key="2">
    <source>
        <dbReference type="EMBL" id="KZL90507.1"/>
    </source>
</evidence>
<sequence>MWAGILKINLLHEEPHMYKLVLLAVSNSPESVRQELMERYNTTYVKHMPQFFVDIDTSNFRKDINAQKAIELIMMCVDGISNRYIQKYRNISVDEVLNNVEKIMEEYKEYMDILKFGIYS</sequence>
<dbReference type="Proteomes" id="UP000076603">
    <property type="component" value="Unassembled WGS sequence"/>
</dbReference>
<dbReference type="InterPro" id="IPR036271">
    <property type="entry name" value="Tet_transcr_reg_TetR-rel_C_sf"/>
</dbReference>